<dbReference type="PRINTS" id="PR00313">
    <property type="entry name" value="CABNDNGRPT"/>
</dbReference>
<dbReference type="InterPro" id="IPR011049">
    <property type="entry name" value="Serralysin-like_metalloprot_C"/>
</dbReference>
<dbReference type="Gene3D" id="2.60.40.10">
    <property type="entry name" value="Immunoglobulins"/>
    <property type="match status" value="6"/>
</dbReference>
<dbReference type="GO" id="GO:0007156">
    <property type="term" value="P:homophilic cell adhesion via plasma membrane adhesion molecules"/>
    <property type="evidence" value="ECO:0007669"/>
    <property type="project" value="InterPro"/>
</dbReference>
<dbReference type="InterPro" id="IPR013783">
    <property type="entry name" value="Ig-like_fold"/>
</dbReference>
<dbReference type="InterPro" id="IPR001343">
    <property type="entry name" value="Hemolysn_Ca-bd"/>
</dbReference>
<feature type="domain" description="Cadherin" evidence="2">
    <location>
        <begin position="2119"/>
        <end position="2249"/>
    </location>
</feature>
<reference evidence="4" key="1">
    <citation type="submission" date="2016-02" db="EMBL/GenBank/DDBJ databases">
        <authorList>
            <person name="Holder M.E."/>
            <person name="Ajami N.J."/>
            <person name="Petrosino J.F."/>
        </authorList>
    </citation>
    <scope>NUCLEOTIDE SEQUENCE [LARGE SCALE GENOMIC DNA]</scope>
    <source>
        <strain evidence="4">CCUG 45958</strain>
    </source>
</reference>
<dbReference type="GO" id="GO:0016020">
    <property type="term" value="C:membrane"/>
    <property type="evidence" value="ECO:0007669"/>
    <property type="project" value="InterPro"/>
</dbReference>
<feature type="compositionally biased region" description="Polar residues" evidence="1">
    <location>
        <begin position="590"/>
        <end position="604"/>
    </location>
</feature>
<dbReference type="KEGG" id="dfi:AXF13_08675"/>
<gene>
    <name evidence="3" type="ORF">AXF13_08675</name>
</gene>
<dbReference type="EMBL" id="CP014229">
    <property type="protein sequence ID" value="AMD90190.1"/>
    <property type="molecule type" value="Genomic_DNA"/>
</dbReference>
<evidence type="ECO:0000259" key="2">
    <source>
        <dbReference type="PROSITE" id="PS50268"/>
    </source>
</evidence>
<evidence type="ECO:0000256" key="1">
    <source>
        <dbReference type="SAM" id="MobiDB-lite"/>
    </source>
</evidence>
<dbReference type="Pfam" id="PF00353">
    <property type="entry name" value="HemolysinCabind"/>
    <property type="match status" value="1"/>
</dbReference>
<dbReference type="InterPro" id="IPR010221">
    <property type="entry name" value="VCBS_dom"/>
</dbReference>
<dbReference type="InterPro" id="IPR018511">
    <property type="entry name" value="Hemolysin-typ_Ca-bd_CS"/>
</dbReference>
<feature type="region of interest" description="Disordered" evidence="1">
    <location>
        <begin position="582"/>
        <end position="605"/>
    </location>
</feature>
<evidence type="ECO:0000313" key="4">
    <source>
        <dbReference type="Proteomes" id="UP000069241"/>
    </source>
</evidence>
<evidence type="ECO:0000313" key="3">
    <source>
        <dbReference type="EMBL" id="AMD90190.1"/>
    </source>
</evidence>
<dbReference type="InterPro" id="IPR002126">
    <property type="entry name" value="Cadherin-like_dom"/>
</dbReference>
<dbReference type="RefSeq" id="WP_062252630.1">
    <property type="nucleotide sequence ID" value="NZ_CP014229.1"/>
</dbReference>
<dbReference type="PROSITE" id="PS50268">
    <property type="entry name" value="CADHERIN_2"/>
    <property type="match status" value="2"/>
</dbReference>
<dbReference type="NCBIfam" id="TIGR01965">
    <property type="entry name" value="VCBS_repeat"/>
    <property type="match status" value="18"/>
</dbReference>
<dbReference type="Proteomes" id="UP000069241">
    <property type="component" value="Chromosome"/>
</dbReference>
<organism evidence="3 4">
    <name type="scientific">Desulfovibrio fairfieldensis</name>
    <dbReference type="NCBI Taxonomy" id="44742"/>
    <lineage>
        <taxon>Bacteria</taxon>
        <taxon>Pseudomonadati</taxon>
        <taxon>Thermodesulfobacteriota</taxon>
        <taxon>Desulfovibrionia</taxon>
        <taxon>Desulfovibrionales</taxon>
        <taxon>Desulfovibrionaceae</taxon>
        <taxon>Desulfovibrio</taxon>
    </lineage>
</organism>
<dbReference type="SUPFAM" id="SSF51120">
    <property type="entry name" value="beta-Roll"/>
    <property type="match status" value="1"/>
</dbReference>
<dbReference type="Pfam" id="PF17963">
    <property type="entry name" value="Big_9"/>
    <property type="match status" value="2"/>
</dbReference>
<feature type="compositionally biased region" description="Polar residues" evidence="1">
    <location>
        <begin position="774"/>
        <end position="787"/>
    </location>
</feature>
<feature type="domain" description="Cadherin" evidence="2">
    <location>
        <begin position="176"/>
        <end position="280"/>
    </location>
</feature>
<keyword evidence="4" id="KW-1185">Reference proteome</keyword>
<protein>
    <submittedName>
        <fullName evidence="3">Type V secretory pathway</fullName>
    </submittedName>
</protein>
<dbReference type="PROSITE" id="PS00330">
    <property type="entry name" value="HEMOLYSIN_CALCIUM"/>
    <property type="match status" value="2"/>
</dbReference>
<dbReference type="GO" id="GO:0005509">
    <property type="term" value="F:calcium ion binding"/>
    <property type="evidence" value="ECO:0007669"/>
    <property type="project" value="InterPro"/>
</dbReference>
<feature type="region of interest" description="Disordered" evidence="1">
    <location>
        <begin position="772"/>
        <end position="793"/>
    </location>
</feature>
<sequence>MADIILTRPQAGQHTVLESVADSRLVLQFPTDQATMERAGDNLVFSFDDGSSIQLTNFYTQYSQESMPDFEVDGTLVAGADFFSAFGPDLMPAAGPAAGAAARAARYSDLGNSDLLDGINHLNELDWGMNLDRPYTEDVDALGVVSPDAGETNAAPVISISGTVSVVEAGVFVGGNDAKEGVPTASGQVNAYDPDGDALHFAFVAPDGSLVTSITTEYGVITINPDGSYTYVLNNENANGLAEGDVVNENFTVQVSDGRGGTATTTVTVNVVGSNDVPTLELGKDHLTVTDDGANAAEGAIADGGTALGDDPDAGHDLHYSFGTDGDGNPITSITDEYGTLTIDPDTGEYTYTLDKNSEAVQKLSGDGDDVTQRVTVVVTDEHGAHAEVPLDITIKGANDVPVITAVTEHVKDMGVFGEDAASANSATKDYTGGEGHIPGGEHRLGFEGQLQGFDHEGSDLTYGVVTSGIVAGGELTLTNPDNADETTTLKVLSVSTDDAGTTTIVTEAGTFTLDADGHYSFELNTDAGGFVDAMGQGDKWNLTFDVSASDGELTGNSSLTICIEGTNEAPTIIESDVHVREDGVAPGGNESTTPDGQDNGDVSSNHHRVEVEGTLQGSDRDNDARLTYGIDVNGSGREGGINESGITVNMYTGSGEKAQPVVDADGNPVTESLLINSSAMSTDPETGHAIQTIETNYGTLTLDTVTGHYTFVLNAEAANHLAQGEKFDFHFTTTVTDQYGAQGHHMLGVTVEGTNDQPTLGVDNTRLEVTEKGANSSNDYTNTDGGQATGADADHGAELHYSFGNDAYGNPITLVPDQYGTMHIDPNTGRYWYELNNNSKDTQALKEDQKVDPTGGNGYTIRVTDEHGAYSEQHVEVEITGTNDVPTFGPGNAVSVTESGVENGGNTHADGIQSASAVMGFHDVDSPQDSLTCVITNPGASEIDANGMQTLVTDYGTFTLNTRTGEYRFALNDSFQKVQELNAGEELNASNTPELRLNLKVTDEHGVSSSSWVQAKIQGTNDQPELTVNQPDLGVAEDGTLTASGTVSVTDPDSGGARGESFTFGITGNNMENTAQGQTPAMSSSMSGDYGTLSIDPATGKYTYTLDNDSQAVQELRTGETRTETFHVVVKDSQGAFDIKEVTVTIHGQDDAIRLDSTDCHVIQTTEAGVEFNTNVDNNVSQTAGGKFEVTPVDNPVDENGVNHLVYGFTDADGTFHAGSVEVMQDGKLYGTLTIDAEGNYTFTLADNAAVNALNAGELLKLTGYDLAVRDDRHADDMVTSQKLDLYIHGTNDRPYFTVDGAVSNEITADGLVENGNTVISGQLVADDPDAEHNPGDLSFSIEHDGKLVQVVEGKYGVLELNQGGRYKYTLTHPELLESLNPGQKLSELDALKQESFDIRVTDPQNASTSGKLVIDVTGSADNPVITVSGETAIQEDSGADINHAAQAPAIHGQLGLDHIVDTEDSGHATWSNEGQTVFADGADGKPLGMLTVNSDGSYTYTLSENGSALVQAMNDGESKYETFKVQAVIEGGKTVEREITIEIKGTNDKPVLTVGENDESAFIGKVQQDVFEDDGQTSDTDSPGVIFTGTLPKDAMSDVDDQTGLRYMLVGEDGNPVTELKTDYGTITLTYETAADGTITTHYKYTLDNESSTLDEALKALQTGESLTDGAKVVVVDPHGAMSENSHNITVTIDPADPNHGDGGYPGHSLVFDGSSVLHGSVSEDGRDISATPDHVETTTFEGQLKAKWDDEDETDAPDRVFGIQGANGQQVQSSAADGGAIHVDGQYGYLIIDPVTGKYTYTLYNGEDGKPGLVQSLADGEKVSEDFTLMLDGRVVEVDGSAAKITIDIYGTNDAPVITGATDASIGETGHGGLTSDMTATGTVTATDIDHALDADGKPIGGTESVTYSFVDQDGNYSDSLETEYGSIKINPDGTYTFHLDTDKLPQDLVQNYPGGIVHLTAGTHLSETFQVVAYDGKDYSEPQDVTVTINGTNYGPEVTATDVTLAVVEDGTLTDSGALSGLFHDDEGTNNLIFTASTTENGKGGTVVQGTYGTLQLVNGEYVYTLNNADPAVQGLDADHPGKDTFYITATDEHGKTSTVEITVDVTGKNDPPVLSVDKVLTVREGDPTNSDSGKATAYDADSVDQSGGALHYGLTVPTDDDGKPLHNAVLNADGSITNDFGTFTVNQEGTYTFTLNNDSDAVRALTSGSLTETSVTLTVTDSQDNHTSMDIKVDITGTNTAPDLTIELEPNADSPVVENGADSADSLSGSFTAKDVDGTVAAVTATDGGYGKVELVRGENGQWTYKYTLDERAEVLGEGEKRTDSFTVTVTDAEGATTEKTVTVHIEGTNDAPVIDTATAADNAGSLNFHDVDANDSHTLYVVVDGVAHEVVENSVTIDGKGTFNFTETTDGNWAYTFTADPAVQAGMKEGDKKELDFQLKVSDGHDSATSKNLNVTIDGANKVPQIGQAALVLGLTGLVPDADFSISSDDTNADPHDNSLPTHDVPVHGQEQGDALHYDFADMNAQGDVQGTFGTLHFDANTGQYSYTLDTSADNLKDLAAAHAQGHDLTEHFDYTVSDNLNDPVSGHVDVNLATPSPSAGGSLGDAHADAAQVLFGGEGAETLHGGEGDDILSGGQGDDILYGGAGSDYLYGGAGNDFLDGGGDAAVDHLYGGDGNDIMMYHPNDVIDGGSGMDVLLVGSDNMDSLFQGGQLDSNVTDVEVIISGEDVSNLTNMDALSNIGITVNDSSLSLGDGWTKADDAPDGYHAYTNGDVTVTVGSDVHVDTMQAQTEQAMTQVQMENS</sequence>
<dbReference type="STRING" id="44742.AXF13_08675"/>
<proteinExistence type="predicted"/>
<accession>A0A0X8JJZ6</accession>
<name>A0A0X8JJZ6_9BACT</name>